<evidence type="ECO:0000313" key="1">
    <source>
        <dbReference type="EMBL" id="KAJ2979302.1"/>
    </source>
</evidence>
<reference evidence="1" key="1">
    <citation type="submission" date="2022-08" db="EMBL/GenBank/DDBJ databases">
        <title>Genome Sequence of Lecanicillium fungicola.</title>
        <authorList>
            <person name="Buettner E."/>
        </authorList>
    </citation>
    <scope>NUCLEOTIDE SEQUENCE</scope>
    <source>
        <strain evidence="1">Babe33</strain>
    </source>
</reference>
<keyword evidence="2" id="KW-1185">Reference proteome</keyword>
<evidence type="ECO:0000313" key="2">
    <source>
        <dbReference type="Proteomes" id="UP001143910"/>
    </source>
</evidence>
<gene>
    <name evidence="1" type="ORF">NQ176_g3341</name>
</gene>
<protein>
    <submittedName>
        <fullName evidence="1">Uncharacterized protein</fullName>
    </submittedName>
</protein>
<accession>A0ACC1NJ50</accession>
<dbReference type="EMBL" id="JANJQO010000296">
    <property type="protein sequence ID" value="KAJ2979302.1"/>
    <property type="molecule type" value="Genomic_DNA"/>
</dbReference>
<comment type="caution">
    <text evidence="1">The sequence shown here is derived from an EMBL/GenBank/DDBJ whole genome shotgun (WGS) entry which is preliminary data.</text>
</comment>
<organism evidence="1 2">
    <name type="scientific">Zarea fungicola</name>
    <dbReference type="NCBI Taxonomy" id="93591"/>
    <lineage>
        <taxon>Eukaryota</taxon>
        <taxon>Fungi</taxon>
        <taxon>Dikarya</taxon>
        <taxon>Ascomycota</taxon>
        <taxon>Pezizomycotina</taxon>
        <taxon>Sordariomycetes</taxon>
        <taxon>Hypocreomycetidae</taxon>
        <taxon>Hypocreales</taxon>
        <taxon>Cordycipitaceae</taxon>
        <taxon>Zarea</taxon>
    </lineage>
</organism>
<proteinExistence type="predicted"/>
<dbReference type="Proteomes" id="UP001143910">
    <property type="component" value="Unassembled WGS sequence"/>
</dbReference>
<sequence length="536" mass="60972">MNGSVRNVLDALIVGAGFSGVYQLKCLRDEGWNVKLVDNASDYGGAWYWNCYPGARVDSHVPTYQFSDPLLWKEWKWKQRFPGSQELRQYFTFVTEKWNLRKDTEFNFCIEKAVWNEQEANWTISGPNGKTFHARYLLLNTGISAKRFTPAWDGVTDFQGQWIDPSYWSKSEINLEKKKVAIIGTGATAIQIAQEVSQCAAELVIFQRTPALALPMKQIDYKDGERSCLERQASDFFGKREHTFAGFSYTFADRKTFDENTETRHAFYEKLWAAGDFQFWLANYQDMIIDDKANTEAYEFWKKKIRSRIHDPTLQHVLAPDVKPYAFGCKRVPLENGYYDIFNQDNVSLVDINRTPILKITKAGIQTTEKEWDFDCVVCATGYDAITGGLMQMDIRGVAGNSLAEKWTAGVKTYLGMAVAGFPNLFFGYGPQAPTALCNAPTCAEYHGDFIVQTLNHMRQNKHNRIEAEIDAENRWGELISALANNTLFPGTKSWYFGDNIPGKRRESLLYFGGVTAYNQALKDCIKGGLSGFKTL</sequence>
<name>A0ACC1NJ50_9HYPO</name>